<dbReference type="EMBL" id="JAOCDZ010000001">
    <property type="protein sequence ID" value="MDH0734621.1"/>
    <property type="molecule type" value="Genomic_DNA"/>
</dbReference>
<feature type="transmembrane region" description="Helical" evidence="2">
    <location>
        <begin position="46"/>
        <end position="67"/>
    </location>
</feature>
<feature type="compositionally biased region" description="Low complexity" evidence="1">
    <location>
        <begin position="1"/>
        <end position="21"/>
    </location>
</feature>
<keyword evidence="2" id="KW-1133">Transmembrane helix</keyword>
<organism evidence="3 4">
    <name type="scientific">Achromobacter spanius</name>
    <dbReference type="NCBI Taxonomy" id="217203"/>
    <lineage>
        <taxon>Bacteria</taxon>
        <taxon>Pseudomonadati</taxon>
        <taxon>Pseudomonadota</taxon>
        <taxon>Betaproteobacteria</taxon>
        <taxon>Burkholderiales</taxon>
        <taxon>Alcaligenaceae</taxon>
        <taxon>Achromobacter</taxon>
    </lineage>
</organism>
<feature type="region of interest" description="Disordered" evidence="1">
    <location>
        <begin position="1"/>
        <end position="26"/>
    </location>
</feature>
<dbReference type="Proteomes" id="UP001161094">
    <property type="component" value="Unassembled WGS sequence"/>
</dbReference>
<dbReference type="AlphaFoldDB" id="A0AA42IYJ5"/>
<keyword evidence="2" id="KW-0812">Transmembrane</keyword>
<sequence length="405" mass="44276">MNPATQATTSSEASRTASLASEGGSEIERRRLERQASIRERRRHRWINALIVIAPVAFALVYALIIATPRYEAESRFFVQAGSGQQGGGGGPASLLTTGNMGGMLGGFVDGWAVADFLKSRDAMQQLDQRVGLRQYLVHAGVDPLNHLSEGSSNDDLYRAYQKAVHVSFNALEQIDVLRVSAYSPDDAATLSRALIGLAEEFVSSMNKKGVADKLKVSEESVRLAEQKALGAREALTAWRTTHGNIDPTATVSMLLNLSSQLETELSSAQINLDKIRALGNKDHFMLKPAEMQVVALKKRIESVRRRLSGQGNTEAKQLKSYEALRNTQAFADSNLTLAQQSYQQAMTDALRLQRYLSIIAQPVPTDRPSSPRTAILLLQALALGFVLMFITRVGMALLRGLRHG</sequence>
<proteinExistence type="predicted"/>
<dbReference type="GO" id="GO:0005886">
    <property type="term" value="C:plasma membrane"/>
    <property type="evidence" value="ECO:0007669"/>
    <property type="project" value="TreeGrafter"/>
</dbReference>
<dbReference type="PANTHER" id="PTHR32309:SF13">
    <property type="entry name" value="FERRIC ENTEROBACTIN TRANSPORT PROTEIN FEPE"/>
    <property type="match status" value="1"/>
</dbReference>
<dbReference type="RefSeq" id="WP_279993649.1">
    <property type="nucleotide sequence ID" value="NZ_JAOCDZ010000001.1"/>
</dbReference>
<dbReference type="InterPro" id="IPR050445">
    <property type="entry name" value="Bact_polysacc_biosynth/exp"/>
</dbReference>
<feature type="transmembrane region" description="Helical" evidence="2">
    <location>
        <begin position="375"/>
        <end position="399"/>
    </location>
</feature>
<reference evidence="3" key="1">
    <citation type="submission" date="2022-09" db="EMBL/GenBank/DDBJ databases">
        <title>Intensive care unit water sources are persistently colonized with multi-drug resistant bacteria and are the site of extensive horizontal gene transfer of antibiotic resistance genes.</title>
        <authorList>
            <person name="Diorio-Toth L."/>
        </authorList>
    </citation>
    <scope>NUCLEOTIDE SEQUENCE</scope>
    <source>
        <strain evidence="3">GD03843</strain>
    </source>
</reference>
<name>A0AA42IYJ5_9BURK</name>
<comment type="caution">
    <text evidence="3">The sequence shown here is derived from an EMBL/GenBank/DDBJ whole genome shotgun (WGS) entry which is preliminary data.</text>
</comment>
<dbReference type="PANTHER" id="PTHR32309">
    <property type="entry name" value="TYROSINE-PROTEIN KINASE"/>
    <property type="match status" value="1"/>
</dbReference>
<keyword evidence="2" id="KW-0472">Membrane</keyword>
<evidence type="ECO:0000256" key="2">
    <source>
        <dbReference type="SAM" id="Phobius"/>
    </source>
</evidence>
<protein>
    <submittedName>
        <fullName evidence="3">Sugar ABC transporter</fullName>
    </submittedName>
</protein>
<evidence type="ECO:0000256" key="1">
    <source>
        <dbReference type="SAM" id="MobiDB-lite"/>
    </source>
</evidence>
<accession>A0AA42IYJ5</accession>
<dbReference type="GO" id="GO:0004713">
    <property type="term" value="F:protein tyrosine kinase activity"/>
    <property type="evidence" value="ECO:0007669"/>
    <property type="project" value="TreeGrafter"/>
</dbReference>
<gene>
    <name evidence="3" type="ORF">N5D93_02305</name>
</gene>
<evidence type="ECO:0000313" key="4">
    <source>
        <dbReference type="Proteomes" id="UP001161094"/>
    </source>
</evidence>
<evidence type="ECO:0000313" key="3">
    <source>
        <dbReference type="EMBL" id="MDH0734621.1"/>
    </source>
</evidence>